<dbReference type="OrthoDB" id="426718at2759"/>
<dbReference type="PANTHER" id="PTHR45856">
    <property type="entry name" value="ALPHA/BETA-HYDROLASES SUPERFAMILY PROTEIN"/>
    <property type="match status" value="1"/>
</dbReference>
<evidence type="ECO:0000256" key="3">
    <source>
        <dbReference type="ARBA" id="ARBA00048461"/>
    </source>
</evidence>
<comment type="similarity">
    <text evidence="1">Belongs to the AB hydrolase superfamily. Lipase family. Class 3 subfamily.</text>
</comment>
<comment type="catalytic activity">
    <reaction evidence="3">
        <text>a monoacylglycerol + H2O = glycerol + a fatty acid + H(+)</text>
        <dbReference type="Rhea" id="RHEA:15245"/>
        <dbReference type="ChEBI" id="CHEBI:15377"/>
        <dbReference type="ChEBI" id="CHEBI:15378"/>
        <dbReference type="ChEBI" id="CHEBI:17408"/>
        <dbReference type="ChEBI" id="CHEBI:17754"/>
        <dbReference type="ChEBI" id="CHEBI:28868"/>
    </reaction>
</comment>
<dbReference type="AlphaFoldDB" id="W9NWS0"/>
<dbReference type="InterPro" id="IPR002921">
    <property type="entry name" value="Fungal_lipase-type"/>
</dbReference>
<dbReference type="GO" id="GO:0006629">
    <property type="term" value="P:lipid metabolic process"/>
    <property type="evidence" value="ECO:0007669"/>
    <property type="project" value="InterPro"/>
</dbReference>
<dbReference type="SUPFAM" id="SSF53474">
    <property type="entry name" value="alpha/beta-Hydrolases"/>
    <property type="match status" value="1"/>
</dbReference>
<proteinExistence type="inferred from homology"/>
<evidence type="ECO:0000313" key="5">
    <source>
        <dbReference type="EMBL" id="EXA32210.1"/>
    </source>
</evidence>
<protein>
    <recommendedName>
        <fullName evidence="4">Fungal lipase-type domain-containing protein</fullName>
    </recommendedName>
</protein>
<name>W9NWS0_FUSOX</name>
<reference evidence="5" key="1">
    <citation type="submission" date="2011-10" db="EMBL/GenBank/DDBJ databases">
        <title>The Genome Sequence of Fusarium oxysporum HDV247.</title>
        <authorList>
            <consortium name="The Broad Institute Genome Sequencing Platform"/>
            <person name="Ma L.-J."/>
            <person name="Gale L.R."/>
            <person name="Schwartz D.C."/>
            <person name="Zhou S."/>
            <person name="Corby-Kistler H."/>
            <person name="Young S.K."/>
            <person name="Zeng Q."/>
            <person name="Gargeya S."/>
            <person name="Fitzgerald M."/>
            <person name="Haas B."/>
            <person name="Abouelleil A."/>
            <person name="Alvarado L."/>
            <person name="Arachchi H.M."/>
            <person name="Berlin A."/>
            <person name="Brown A."/>
            <person name="Chapman S.B."/>
            <person name="Chen Z."/>
            <person name="Dunbar C."/>
            <person name="Freedman E."/>
            <person name="Gearin G."/>
            <person name="Goldberg J."/>
            <person name="Griggs A."/>
            <person name="Gujja S."/>
            <person name="Heiman D."/>
            <person name="Howarth C."/>
            <person name="Larson L."/>
            <person name="Lui A."/>
            <person name="MacDonald P.J.P."/>
            <person name="Montmayeur A."/>
            <person name="Murphy C."/>
            <person name="Neiman D."/>
            <person name="Pearson M."/>
            <person name="Priest M."/>
            <person name="Roberts A."/>
            <person name="Saif S."/>
            <person name="Shea T."/>
            <person name="Shenoy N."/>
            <person name="Sisk P."/>
            <person name="Stolte C."/>
            <person name="Sykes S."/>
            <person name="Wortman J."/>
            <person name="Nusbaum C."/>
            <person name="Birren B."/>
        </authorList>
    </citation>
    <scope>NUCLEOTIDE SEQUENCE [LARGE SCALE GENOMIC DNA]</scope>
    <source>
        <strain evidence="5">HDV247</strain>
    </source>
</reference>
<dbReference type="Pfam" id="PF01764">
    <property type="entry name" value="Lipase_3"/>
    <property type="match status" value="1"/>
</dbReference>
<dbReference type="CDD" id="cd00519">
    <property type="entry name" value="Lipase_3"/>
    <property type="match status" value="1"/>
</dbReference>
<dbReference type="Proteomes" id="UP000030751">
    <property type="component" value="Unassembled WGS sequence"/>
</dbReference>
<evidence type="ECO:0000259" key="4">
    <source>
        <dbReference type="Pfam" id="PF01764"/>
    </source>
</evidence>
<organism evidence="5">
    <name type="scientific">Fusarium oxysporum f. sp. pisi HDV247</name>
    <dbReference type="NCBI Taxonomy" id="1080344"/>
    <lineage>
        <taxon>Eukaryota</taxon>
        <taxon>Fungi</taxon>
        <taxon>Dikarya</taxon>
        <taxon>Ascomycota</taxon>
        <taxon>Pezizomycotina</taxon>
        <taxon>Sordariomycetes</taxon>
        <taxon>Hypocreomycetidae</taxon>
        <taxon>Hypocreales</taxon>
        <taxon>Nectriaceae</taxon>
        <taxon>Fusarium</taxon>
        <taxon>Fusarium oxysporum species complex</taxon>
    </lineage>
</organism>
<feature type="domain" description="Fungal lipase-type" evidence="4">
    <location>
        <begin position="93"/>
        <end position="218"/>
    </location>
</feature>
<evidence type="ECO:0000256" key="1">
    <source>
        <dbReference type="ARBA" id="ARBA00043996"/>
    </source>
</evidence>
<dbReference type="Gene3D" id="3.40.50.1820">
    <property type="entry name" value="alpha/beta hydrolase"/>
    <property type="match status" value="1"/>
</dbReference>
<reference evidence="5" key="2">
    <citation type="submission" date="2012-05" db="EMBL/GenBank/DDBJ databases">
        <title>Annotation of the Genome Sequence of Fusarium oxysporum HDV247.</title>
        <authorList>
            <consortium name="The Broad Institute Genomics Platform"/>
            <person name="Ma L.-J."/>
            <person name="Corby-Kistler H."/>
            <person name="Broz K."/>
            <person name="Gale L.R."/>
            <person name="Jonkers W."/>
            <person name="O'Donnell K."/>
            <person name="Ploetz R."/>
            <person name="Steinberg C."/>
            <person name="Schwartz D.C."/>
            <person name="VanEtten H."/>
            <person name="Zhou S."/>
            <person name="Young S.K."/>
            <person name="Zeng Q."/>
            <person name="Gargeya S."/>
            <person name="Fitzgerald M."/>
            <person name="Abouelleil A."/>
            <person name="Alvarado L."/>
            <person name="Chapman S.B."/>
            <person name="Gainer-Dewar J."/>
            <person name="Goldberg J."/>
            <person name="Griggs A."/>
            <person name="Gujja S."/>
            <person name="Hansen M."/>
            <person name="Howarth C."/>
            <person name="Imamovic A."/>
            <person name="Ireland A."/>
            <person name="Larimer J."/>
            <person name="McCowan C."/>
            <person name="Murphy C."/>
            <person name="Pearson M."/>
            <person name="Poon T.W."/>
            <person name="Priest M."/>
            <person name="Roberts A."/>
            <person name="Saif S."/>
            <person name="Shea T."/>
            <person name="Sykes S."/>
            <person name="Wortman J."/>
            <person name="Nusbaum C."/>
            <person name="Birren B."/>
        </authorList>
    </citation>
    <scope>NUCLEOTIDE SEQUENCE</scope>
    <source>
        <strain evidence="5">HDV247</strain>
    </source>
</reference>
<dbReference type="InterPro" id="IPR051218">
    <property type="entry name" value="Sec_MonoDiacylglyc_Lipase"/>
</dbReference>
<evidence type="ECO:0000256" key="2">
    <source>
        <dbReference type="ARBA" id="ARBA00047591"/>
    </source>
</evidence>
<dbReference type="PANTHER" id="PTHR45856:SF11">
    <property type="entry name" value="FUNGAL LIPASE-LIKE DOMAIN-CONTAINING PROTEIN"/>
    <property type="match status" value="1"/>
</dbReference>
<comment type="catalytic activity">
    <reaction evidence="2">
        <text>a diacylglycerol + H2O = a monoacylglycerol + a fatty acid + H(+)</text>
        <dbReference type="Rhea" id="RHEA:32731"/>
        <dbReference type="ChEBI" id="CHEBI:15377"/>
        <dbReference type="ChEBI" id="CHEBI:15378"/>
        <dbReference type="ChEBI" id="CHEBI:17408"/>
        <dbReference type="ChEBI" id="CHEBI:18035"/>
        <dbReference type="ChEBI" id="CHEBI:28868"/>
    </reaction>
</comment>
<sequence length="339" mass="38482">MANQAHIDIANRIKRPVAYAEYHAYELEGGPIEARYFQDKGSILWNIVRWNTHVHLGIRDGNILVLAFRGTDFPLTVENWAKIKRWRGLCGNVLTDLSFGASSIEWEGAAALQGVLVHKGFLIAFNNLRDKLALRINTLMEQQRPRHIEVCGHSLGGALATLCALWCKTRWRDANVTCVTIGSPRVGDARFVERFRGLGICSYRVMVDSDPIPTLPNRYTETFPIRISTTRPYFRVCCTTTRYRHVGNPIWLHKNLGGFEIRDYNLPDIGNEETAADLPLIVTLGLRWGGIILYACFRALWLLWNIWAHMPTRYPTAVQIYFENALWGPPIPIPPGNGT</sequence>
<accession>W9NWS0</accession>
<dbReference type="HOGENOM" id="CLU_819006_0_0_1"/>
<dbReference type="InterPro" id="IPR029058">
    <property type="entry name" value="AB_hydrolase_fold"/>
</dbReference>
<gene>
    <name evidence="5" type="ORF">FOVG_16581</name>
</gene>
<dbReference type="EMBL" id="JH650999">
    <property type="protein sequence ID" value="EXA32210.1"/>
    <property type="molecule type" value="Genomic_DNA"/>
</dbReference>